<name>A0A0F9S6L4_9ZZZZ</name>
<reference evidence="1" key="1">
    <citation type="journal article" date="2015" name="Nature">
        <title>Complex archaea that bridge the gap between prokaryotes and eukaryotes.</title>
        <authorList>
            <person name="Spang A."/>
            <person name="Saw J.H."/>
            <person name="Jorgensen S.L."/>
            <person name="Zaremba-Niedzwiedzka K."/>
            <person name="Martijn J."/>
            <person name="Lind A.E."/>
            <person name="van Eijk R."/>
            <person name="Schleper C."/>
            <person name="Guy L."/>
            <person name="Ettema T.J."/>
        </authorList>
    </citation>
    <scope>NUCLEOTIDE SEQUENCE</scope>
</reference>
<organism evidence="1">
    <name type="scientific">marine sediment metagenome</name>
    <dbReference type="NCBI Taxonomy" id="412755"/>
    <lineage>
        <taxon>unclassified sequences</taxon>
        <taxon>metagenomes</taxon>
        <taxon>ecological metagenomes</taxon>
    </lineage>
</organism>
<protein>
    <submittedName>
        <fullName evidence="1">Uncharacterized protein</fullName>
    </submittedName>
</protein>
<sequence length="69" mass="7655">MSKHKRSKLTDPMTTEKAVRLLAKQRDERVKAVQVGIQELLEKYDCALDMRITLGSQGVAGSSIVISPK</sequence>
<comment type="caution">
    <text evidence="1">The sequence shown here is derived from an EMBL/GenBank/DDBJ whole genome shotgun (WGS) entry which is preliminary data.</text>
</comment>
<accession>A0A0F9S6L4</accession>
<proteinExistence type="predicted"/>
<evidence type="ECO:0000313" key="1">
    <source>
        <dbReference type="EMBL" id="KKN64515.1"/>
    </source>
</evidence>
<dbReference type="AlphaFoldDB" id="A0A0F9S6L4"/>
<dbReference type="EMBL" id="LAZR01000553">
    <property type="protein sequence ID" value="KKN64515.1"/>
    <property type="molecule type" value="Genomic_DNA"/>
</dbReference>
<gene>
    <name evidence="1" type="ORF">LCGC14_0491280</name>
</gene>